<sequence>MVHASVVEGGYTPMHMKIAENFPDAAVPGIEELLRRGADPHCVGFTSSSYGGDDSERLDTATSLAMRRSSSFFKWRQIVRDLGLNLDKFVADELEHAPLVIRGWTASSLSKLFELDFEPLEIEPDLCTQCGRVVYHTFDKDETWWEELLDELKASETGMNTDNAPSTPGAQSGLCERDDEEVHDPSSPVSSASTSSTELDEDLCWKCGIMQRTYGDDYDRGRL</sequence>
<feature type="compositionally biased region" description="Low complexity" evidence="1">
    <location>
        <begin position="185"/>
        <end position="195"/>
    </location>
</feature>
<organism evidence="2 3">
    <name type="scientific">Lophium mytilinum</name>
    <dbReference type="NCBI Taxonomy" id="390894"/>
    <lineage>
        <taxon>Eukaryota</taxon>
        <taxon>Fungi</taxon>
        <taxon>Dikarya</taxon>
        <taxon>Ascomycota</taxon>
        <taxon>Pezizomycotina</taxon>
        <taxon>Dothideomycetes</taxon>
        <taxon>Pleosporomycetidae</taxon>
        <taxon>Mytilinidiales</taxon>
        <taxon>Mytilinidiaceae</taxon>
        <taxon>Lophium</taxon>
    </lineage>
</organism>
<accession>A0A6A6R6H8</accession>
<dbReference type="OrthoDB" id="539213at2759"/>
<feature type="region of interest" description="Disordered" evidence="1">
    <location>
        <begin position="156"/>
        <end position="195"/>
    </location>
</feature>
<name>A0A6A6R6H8_9PEZI</name>
<protein>
    <submittedName>
        <fullName evidence="2">Uncharacterized protein</fullName>
    </submittedName>
</protein>
<evidence type="ECO:0000313" key="2">
    <source>
        <dbReference type="EMBL" id="KAF2500368.1"/>
    </source>
</evidence>
<evidence type="ECO:0000313" key="3">
    <source>
        <dbReference type="Proteomes" id="UP000799750"/>
    </source>
</evidence>
<gene>
    <name evidence="2" type="ORF">BU16DRAFT_245217</name>
</gene>
<keyword evidence="3" id="KW-1185">Reference proteome</keyword>
<dbReference type="Proteomes" id="UP000799750">
    <property type="component" value="Unassembled WGS sequence"/>
</dbReference>
<feature type="compositionally biased region" description="Polar residues" evidence="1">
    <location>
        <begin position="157"/>
        <end position="170"/>
    </location>
</feature>
<dbReference type="AlphaFoldDB" id="A0A6A6R6H8"/>
<dbReference type="EMBL" id="MU004183">
    <property type="protein sequence ID" value="KAF2500368.1"/>
    <property type="molecule type" value="Genomic_DNA"/>
</dbReference>
<evidence type="ECO:0000256" key="1">
    <source>
        <dbReference type="SAM" id="MobiDB-lite"/>
    </source>
</evidence>
<proteinExistence type="predicted"/>
<reference evidence="2" key="1">
    <citation type="journal article" date="2020" name="Stud. Mycol.">
        <title>101 Dothideomycetes genomes: a test case for predicting lifestyles and emergence of pathogens.</title>
        <authorList>
            <person name="Haridas S."/>
            <person name="Albert R."/>
            <person name="Binder M."/>
            <person name="Bloem J."/>
            <person name="Labutti K."/>
            <person name="Salamov A."/>
            <person name="Andreopoulos B."/>
            <person name="Baker S."/>
            <person name="Barry K."/>
            <person name="Bills G."/>
            <person name="Bluhm B."/>
            <person name="Cannon C."/>
            <person name="Castanera R."/>
            <person name="Culley D."/>
            <person name="Daum C."/>
            <person name="Ezra D."/>
            <person name="Gonzalez J."/>
            <person name="Henrissat B."/>
            <person name="Kuo A."/>
            <person name="Liang C."/>
            <person name="Lipzen A."/>
            <person name="Lutzoni F."/>
            <person name="Magnuson J."/>
            <person name="Mondo S."/>
            <person name="Nolan M."/>
            <person name="Ohm R."/>
            <person name="Pangilinan J."/>
            <person name="Park H.-J."/>
            <person name="Ramirez L."/>
            <person name="Alfaro M."/>
            <person name="Sun H."/>
            <person name="Tritt A."/>
            <person name="Yoshinaga Y."/>
            <person name="Zwiers L.-H."/>
            <person name="Turgeon B."/>
            <person name="Goodwin S."/>
            <person name="Spatafora J."/>
            <person name="Crous P."/>
            <person name="Grigoriev I."/>
        </authorList>
    </citation>
    <scope>NUCLEOTIDE SEQUENCE</scope>
    <source>
        <strain evidence="2">CBS 269.34</strain>
    </source>
</reference>